<proteinExistence type="predicted"/>
<dbReference type="RefSeq" id="XP_009017566.1">
    <property type="nucleotide sequence ID" value="XM_009019318.1"/>
</dbReference>
<dbReference type="GO" id="GO:0000981">
    <property type="term" value="F:DNA-binding transcription factor activity, RNA polymerase II-specific"/>
    <property type="evidence" value="ECO:0000318"/>
    <property type="project" value="GO_Central"/>
</dbReference>
<organism evidence="7 8">
    <name type="scientific">Helobdella robusta</name>
    <name type="common">Californian leech</name>
    <dbReference type="NCBI Taxonomy" id="6412"/>
    <lineage>
        <taxon>Eukaryota</taxon>
        <taxon>Metazoa</taxon>
        <taxon>Spiralia</taxon>
        <taxon>Lophotrochozoa</taxon>
        <taxon>Annelida</taxon>
        <taxon>Clitellata</taxon>
        <taxon>Hirudinea</taxon>
        <taxon>Rhynchobdellida</taxon>
        <taxon>Glossiphoniidae</taxon>
        <taxon>Helobdella</taxon>
    </lineage>
</organism>
<evidence type="ECO:0000313" key="8">
    <source>
        <dbReference type="Proteomes" id="UP000015101"/>
    </source>
</evidence>
<evidence type="ECO:0000256" key="2">
    <source>
        <dbReference type="ARBA" id="ARBA00023015"/>
    </source>
</evidence>
<keyword evidence="8" id="KW-1185">Reference proteome</keyword>
<evidence type="ECO:0000313" key="6">
    <source>
        <dbReference type="EMBL" id="ESO04297.1"/>
    </source>
</evidence>
<dbReference type="CTD" id="20204155"/>
<dbReference type="GeneID" id="20204155"/>
<evidence type="ECO:0000313" key="7">
    <source>
        <dbReference type="EnsemblMetazoa" id="HelroP172654"/>
    </source>
</evidence>
<gene>
    <name evidence="7" type="primary">20204155</name>
    <name evidence="6" type="ORF">HELRODRAFT_172654</name>
</gene>
<keyword evidence="3" id="KW-0238">DNA-binding</keyword>
<dbReference type="PANTHER" id="PTHR45803">
    <property type="entry name" value="SOX100B"/>
    <property type="match status" value="1"/>
</dbReference>
<dbReference type="Proteomes" id="UP000015101">
    <property type="component" value="Unassembled WGS sequence"/>
</dbReference>
<keyword evidence="2" id="KW-0805">Transcription regulation</keyword>
<dbReference type="KEGG" id="hro:HELRODRAFT_172654"/>
<accession>T1F5Q6</accession>
<keyword evidence="4" id="KW-0804">Transcription</keyword>
<dbReference type="InterPro" id="IPR050917">
    <property type="entry name" value="SOX_TF"/>
</dbReference>
<comment type="subcellular location">
    <subcellularLocation>
        <location evidence="1">Nucleus</location>
    </subcellularLocation>
</comment>
<dbReference type="GO" id="GO:0006357">
    <property type="term" value="P:regulation of transcription by RNA polymerase II"/>
    <property type="evidence" value="ECO:0000318"/>
    <property type="project" value="GO_Central"/>
</dbReference>
<dbReference type="PANTHER" id="PTHR45803:SF5">
    <property type="entry name" value="SOX100B"/>
    <property type="match status" value="1"/>
</dbReference>
<dbReference type="GO" id="GO:0005634">
    <property type="term" value="C:nucleus"/>
    <property type="evidence" value="ECO:0000318"/>
    <property type="project" value="GO_Central"/>
</dbReference>
<dbReference type="InParanoid" id="T1F5Q6"/>
<dbReference type="AlphaFoldDB" id="T1F5Q6"/>
<evidence type="ECO:0000256" key="1">
    <source>
        <dbReference type="ARBA" id="ARBA00004123"/>
    </source>
</evidence>
<name>T1F5Q6_HELRO</name>
<dbReference type="HOGENOM" id="CLU_662733_0_0_1"/>
<dbReference type="GO" id="GO:0000978">
    <property type="term" value="F:RNA polymerase II cis-regulatory region sequence-specific DNA binding"/>
    <property type="evidence" value="ECO:0000318"/>
    <property type="project" value="GO_Central"/>
</dbReference>
<keyword evidence="5" id="KW-0539">Nucleus</keyword>
<reference evidence="8" key="1">
    <citation type="submission" date="2012-12" db="EMBL/GenBank/DDBJ databases">
        <authorList>
            <person name="Hellsten U."/>
            <person name="Grimwood J."/>
            <person name="Chapman J.A."/>
            <person name="Shapiro H."/>
            <person name="Aerts A."/>
            <person name="Otillar R.P."/>
            <person name="Terry A.Y."/>
            <person name="Boore J.L."/>
            <person name="Simakov O."/>
            <person name="Marletaz F."/>
            <person name="Cho S.-J."/>
            <person name="Edsinger-Gonzales E."/>
            <person name="Havlak P."/>
            <person name="Kuo D.-H."/>
            <person name="Larsson T."/>
            <person name="Lv J."/>
            <person name="Arendt D."/>
            <person name="Savage R."/>
            <person name="Osoegawa K."/>
            <person name="de Jong P."/>
            <person name="Lindberg D.R."/>
            <person name="Seaver E.C."/>
            <person name="Weisblat D.A."/>
            <person name="Putnam N.H."/>
            <person name="Grigoriev I.V."/>
            <person name="Rokhsar D.S."/>
        </authorList>
    </citation>
    <scope>NUCLEOTIDE SEQUENCE</scope>
</reference>
<reference evidence="7" key="3">
    <citation type="submission" date="2015-06" db="UniProtKB">
        <authorList>
            <consortium name="EnsemblMetazoa"/>
        </authorList>
    </citation>
    <scope>IDENTIFICATION</scope>
</reference>
<sequence length="415" mass="48076">MTRENVRNDCLSERNFPIELSKRSKSLTTDANKCTNVLNLRTDEKNEKSENLNQMTFRIPEIKKPLNAFMLHKKDESVQHRKIFVNILEMNAELGEKLRNESQHVNDRYFKEYYRNFSNNPTVPAKCANQPKKASSLQINGCLIPSEKILDIDVTNFKPSAHIPNVRYNKTLNIPSEKIRIYDMKKFQSPTQVSNVQDNEKLNKRQYQPESYNNNKGYVECKLSKIDKCFSNSYPLKITNEKCKLENKCSKDLITEKRLTCKIEPQDEVENIQNEMAEDVTTQQWLQNPNSKYSSNSKFNVAKQFQPVPDPFGAPPSSKIFEDGFPHSTKSMENAFEPYKQQLEFTYDSTSLIHCANQYTQVSDCLTSSTENNLGEELKTSEVLSGAFEVLYDDYKSVKNLITRRCSNSFQCFIK</sequence>
<dbReference type="EnsemblMetazoa" id="HelroT172654">
    <property type="protein sequence ID" value="HelroP172654"/>
    <property type="gene ID" value="HelroG172654"/>
</dbReference>
<dbReference type="OrthoDB" id="2307332at2759"/>
<evidence type="ECO:0000256" key="4">
    <source>
        <dbReference type="ARBA" id="ARBA00023163"/>
    </source>
</evidence>
<protein>
    <submittedName>
        <fullName evidence="6 7">Uncharacterized protein</fullName>
    </submittedName>
</protein>
<dbReference type="EMBL" id="KB096502">
    <property type="protein sequence ID" value="ESO04297.1"/>
    <property type="molecule type" value="Genomic_DNA"/>
</dbReference>
<evidence type="ECO:0000256" key="3">
    <source>
        <dbReference type="ARBA" id="ARBA00023125"/>
    </source>
</evidence>
<reference evidence="6 8" key="2">
    <citation type="journal article" date="2013" name="Nature">
        <title>Insights into bilaterian evolution from three spiralian genomes.</title>
        <authorList>
            <person name="Simakov O."/>
            <person name="Marletaz F."/>
            <person name="Cho S.J."/>
            <person name="Edsinger-Gonzales E."/>
            <person name="Havlak P."/>
            <person name="Hellsten U."/>
            <person name="Kuo D.H."/>
            <person name="Larsson T."/>
            <person name="Lv J."/>
            <person name="Arendt D."/>
            <person name="Savage R."/>
            <person name="Osoegawa K."/>
            <person name="de Jong P."/>
            <person name="Grimwood J."/>
            <person name="Chapman J.A."/>
            <person name="Shapiro H."/>
            <person name="Aerts A."/>
            <person name="Otillar R.P."/>
            <person name="Terry A.Y."/>
            <person name="Boore J.L."/>
            <person name="Grigoriev I.V."/>
            <person name="Lindberg D.R."/>
            <person name="Seaver E.C."/>
            <person name="Weisblat D.A."/>
            <person name="Putnam N.H."/>
            <person name="Rokhsar D.S."/>
        </authorList>
    </citation>
    <scope>NUCLEOTIDE SEQUENCE</scope>
</reference>
<evidence type="ECO:0000256" key="5">
    <source>
        <dbReference type="ARBA" id="ARBA00023242"/>
    </source>
</evidence>
<dbReference type="EMBL" id="AMQM01004307">
    <property type="status" value="NOT_ANNOTATED_CDS"/>
    <property type="molecule type" value="Genomic_DNA"/>
</dbReference>